<gene>
    <name evidence="1" type="ORF">PAAG_03341</name>
</gene>
<dbReference type="HOGENOM" id="CLU_2498457_0_0_1"/>
<dbReference type="Proteomes" id="UP000002059">
    <property type="component" value="Partially assembled WGS sequence"/>
</dbReference>
<dbReference type="AlphaFoldDB" id="C1GWW7"/>
<organism evidence="1 2">
    <name type="scientific">Paracoccidioides lutzii (strain ATCC MYA-826 / Pb01)</name>
    <name type="common">Paracoccidioides brasiliensis</name>
    <dbReference type="NCBI Taxonomy" id="502779"/>
    <lineage>
        <taxon>Eukaryota</taxon>
        <taxon>Fungi</taxon>
        <taxon>Dikarya</taxon>
        <taxon>Ascomycota</taxon>
        <taxon>Pezizomycotina</taxon>
        <taxon>Eurotiomycetes</taxon>
        <taxon>Eurotiomycetidae</taxon>
        <taxon>Onygenales</taxon>
        <taxon>Ajellomycetaceae</taxon>
        <taxon>Paracoccidioides</taxon>
    </lineage>
</organism>
<name>C1GWW7_PARBA</name>
<evidence type="ECO:0000313" key="1">
    <source>
        <dbReference type="EMBL" id="EEH41055.2"/>
    </source>
</evidence>
<keyword evidence="2" id="KW-1185">Reference proteome</keyword>
<protein>
    <submittedName>
        <fullName evidence="1">Uncharacterized protein</fullName>
    </submittedName>
</protein>
<dbReference type="GeneID" id="9098300"/>
<evidence type="ECO:0000313" key="2">
    <source>
        <dbReference type="Proteomes" id="UP000002059"/>
    </source>
</evidence>
<dbReference type="VEuPathDB" id="FungiDB:PAAG_03341"/>
<accession>C1GWW7</accession>
<sequence>MNAMETKLEEQGEVIKGTPLGASLEGKVCIYVRTGRWMEIYTPIIIDATPQDLSAQPRPQSTFEIINSQLMDVIESLRKEEPKKVQ</sequence>
<proteinExistence type="predicted"/>
<dbReference type="KEGG" id="pbl:PAAG_03341"/>
<dbReference type="RefSeq" id="XP_015701909.1">
    <property type="nucleotide sequence ID" value="XM_015844935.1"/>
</dbReference>
<dbReference type="EMBL" id="KN293998">
    <property type="protein sequence ID" value="EEH41055.2"/>
    <property type="molecule type" value="Genomic_DNA"/>
</dbReference>
<reference evidence="1 2" key="1">
    <citation type="journal article" date="2011" name="PLoS Genet.">
        <title>Comparative genomic analysis of human fungal pathogens causing paracoccidioidomycosis.</title>
        <authorList>
            <person name="Desjardins C.A."/>
            <person name="Champion M.D."/>
            <person name="Holder J.W."/>
            <person name="Muszewska A."/>
            <person name="Goldberg J."/>
            <person name="Bailao A.M."/>
            <person name="Brigido M.M."/>
            <person name="Ferreira M.E."/>
            <person name="Garcia A.M."/>
            <person name="Grynberg M."/>
            <person name="Gujja S."/>
            <person name="Heiman D.I."/>
            <person name="Henn M.R."/>
            <person name="Kodira C.D."/>
            <person name="Leon-Narvaez H."/>
            <person name="Longo L.V."/>
            <person name="Ma L.J."/>
            <person name="Malavazi I."/>
            <person name="Matsuo A.L."/>
            <person name="Morais F.V."/>
            <person name="Pereira M."/>
            <person name="Rodriguez-Brito S."/>
            <person name="Sakthikumar S."/>
            <person name="Salem-Izacc S.M."/>
            <person name="Sykes S.M."/>
            <person name="Teixeira M.M."/>
            <person name="Vallejo M.C."/>
            <person name="Walter M.E."/>
            <person name="Yandava C."/>
            <person name="Young S."/>
            <person name="Zeng Q."/>
            <person name="Zucker J."/>
            <person name="Felipe M.S."/>
            <person name="Goldman G.H."/>
            <person name="Haas B.J."/>
            <person name="McEwen J.G."/>
            <person name="Nino-Vega G."/>
            <person name="Puccia R."/>
            <person name="San-Blas G."/>
            <person name="Soares C.M."/>
            <person name="Birren B.W."/>
            <person name="Cuomo C.A."/>
        </authorList>
    </citation>
    <scope>NUCLEOTIDE SEQUENCE [LARGE SCALE GENOMIC DNA]</scope>
    <source>
        <strain evidence="2">ATCC MYA-826 / Pb01</strain>
    </source>
</reference>